<dbReference type="AlphaFoldDB" id="A0A9W6RRW0"/>
<sequence length="727" mass="79069">MATYNADMATEERVTYCRICEPLCGLVATVDDGRLVRLRPDDRHPLSRGFACPKGIAMTDVQNDPDRVLRPLRRRPDGSGFEPVSWDDALDDIGRRLRRILRDHGGPAIGWYFGNPGAFSYSHALWLQGFMTAVGSPNLFTAGSQDINNRFVASRLLYGSLTRVPIPDLARTEFLLVVGANPLVSHGSAVSAPRIRDQLRAITRRGGRVVVIDPRRSETARAFEHVAVRPDGDAWLLLSLLHVIFAEGLEDTAALARQARGLDALRAAAAAHPPERTEDRTGVPAEVARRLARDLAGAARAAVYGRTGSCLGRHGTLVAYLLDALNVVTGNLDRPGGAVFGSSPLGIERLADRFGLASYAKRRSRVGDLPDVLGSFPAALMAKEITTPGPGRVRALFVSAGNPVVSVPDGDELSAALTELELFVSIDLYVNDTNRHADYVLPAATFLEREDLPVANLGLFATPFAQFTEPVLRPYGEARQEWQIIDAIARRAGLLPFVPRPLSRILRRVPSPPPVFLLDLAVRLGPGGDLFGLRRRGLSLRALRRRPHGVVLGEHVRTGVLTKVVRHRDRRVRLDPPEILAELGRLGTDEEDPAYPLRLIGLRELRSQNSWMHNSATLMRGGRTHTARVHPADAAEHDLTDGRMCRITSPYGAIELPVTVTDEVMPGTVAVPHGWGHQGGGWRRANRAGGANVNLLTSSDPADLERLAGMAHLNGVPIRLGPAGLRS</sequence>
<comment type="caution">
    <text evidence="6">The sequence shown here is derived from an EMBL/GenBank/DDBJ whole genome shotgun (WGS) entry which is preliminary data.</text>
</comment>
<evidence type="ECO:0000256" key="2">
    <source>
        <dbReference type="ARBA" id="ARBA00022723"/>
    </source>
</evidence>
<dbReference type="Gene3D" id="3.40.50.740">
    <property type="match status" value="1"/>
</dbReference>
<evidence type="ECO:0000313" key="6">
    <source>
        <dbReference type="EMBL" id="GLY79032.1"/>
    </source>
</evidence>
<evidence type="ECO:0000256" key="4">
    <source>
        <dbReference type="ARBA" id="ARBA00023014"/>
    </source>
</evidence>
<proteinExistence type="inferred from homology"/>
<evidence type="ECO:0000259" key="5">
    <source>
        <dbReference type="PROSITE" id="PS51669"/>
    </source>
</evidence>
<accession>A0A9W6RRW0</accession>
<dbReference type="SMART" id="SM00926">
    <property type="entry name" value="Molybdop_Fe4S4"/>
    <property type="match status" value="1"/>
</dbReference>
<dbReference type="InterPro" id="IPR050612">
    <property type="entry name" value="Prok_Mopterin_Oxidored"/>
</dbReference>
<keyword evidence="4" id="KW-0411">Iron-sulfur</keyword>
<evidence type="ECO:0000313" key="7">
    <source>
        <dbReference type="Proteomes" id="UP001165135"/>
    </source>
</evidence>
<dbReference type="GO" id="GO:0046872">
    <property type="term" value="F:metal ion binding"/>
    <property type="evidence" value="ECO:0007669"/>
    <property type="project" value="UniProtKB-KW"/>
</dbReference>
<dbReference type="PROSITE" id="PS51669">
    <property type="entry name" value="4FE4S_MOW_BIS_MGD"/>
    <property type="match status" value="1"/>
</dbReference>
<dbReference type="PANTHER" id="PTHR43742:SF6">
    <property type="entry name" value="OXIDOREDUCTASE YYAE-RELATED"/>
    <property type="match status" value="1"/>
</dbReference>
<name>A0A9W6RRW0_9ACTN</name>
<dbReference type="Gene3D" id="2.40.40.20">
    <property type="match status" value="1"/>
</dbReference>
<reference evidence="6" key="1">
    <citation type="submission" date="2023-03" db="EMBL/GenBank/DDBJ databases">
        <title>Actinoallomurus iriomotensis NBRC 103681.</title>
        <authorList>
            <person name="Ichikawa N."/>
            <person name="Sato H."/>
            <person name="Tonouchi N."/>
        </authorList>
    </citation>
    <scope>NUCLEOTIDE SEQUENCE</scope>
    <source>
        <strain evidence="6">NBRC 103681</strain>
    </source>
</reference>
<dbReference type="InterPro" id="IPR006963">
    <property type="entry name" value="Mopterin_OxRdtase_4Fe-4S_dom"/>
</dbReference>
<organism evidence="6 7">
    <name type="scientific">Actinoallomurus iriomotensis</name>
    <dbReference type="NCBI Taxonomy" id="478107"/>
    <lineage>
        <taxon>Bacteria</taxon>
        <taxon>Bacillati</taxon>
        <taxon>Actinomycetota</taxon>
        <taxon>Actinomycetes</taxon>
        <taxon>Streptosporangiales</taxon>
        <taxon>Thermomonosporaceae</taxon>
        <taxon>Actinoallomurus</taxon>
    </lineage>
</organism>
<dbReference type="Pfam" id="PF00384">
    <property type="entry name" value="Molybdopterin"/>
    <property type="match status" value="1"/>
</dbReference>
<dbReference type="InterPro" id="IPR006656">
    <property type="entry name" value="Mopterin_OxRdtase"/>
</dbReference>
<dbReference type="GO" id="GO:0043546">
    <property type="term" value="F:molybdopterin cofactor binding"/>
    <property type="evidence" value="ECO:0007669"/>
    <property type="project" value="InterPro"/>
</dbReference>
<dbReference type="Pfam" id="PF04879">
    <property type="entry name" value="Molybdop_Fe4S4"/>
    <property type="match status" value="1"/>
</dbReference>
<dbReference type="Gene3D" id="2.20.25.90">
    <property type="entry name" value="ADC-like domains"/>
    <property type="match status" value="1"/>
</dbReference>
<dbReference type="SUPFAM" id="SSF50692">
    <property type="entry name" value="ADC-like"/>
    <property type="match status" value="1"/>
</dbReference>
<keyword evidence="2" id="KW-0479">Metal-binding</keyword>
<dbReference type="Pfam" id="PF01568">
    <property type="entry name" value="Molydop_binding"/>
    <property type="match status" value="1"/>
</dbReference>
<dbReference type="GO" id="GO:0016491">
    <property type="term" value="F:oxidoreductase activity"/>
    <property type="evidence" value="ECO:0007669"/>
    <property type="project" value="InterPro"/>
</dbReference>
<evidence type="ECO:0000256" key="3">
    <source>
        <dbReference type="ARBA" id="ARBA00023004"/>
    </source>
</evidence>
<dbReference type="PANTHER" id="PTHR43742">
    <property type="entry name" value="TRIMETHYLAMINE-N-OXIDE REDUCTASE"/>
    <property type="match status" value="1"/>
</dbReference>
<feature type="domain" description="4Fe-4S Mo/W bis-MGD-type" evidence="5">
    <location>
        <begin position="10"/>
        <end position="66"/>
    </location>
</feature>
<dbReference type="EMBL" id="BSTJ01000010">
    <property type="protein sequence ID" value="GLY79032.1"/>
    <property type="molecule type" value="Genomic_DNA"/>
</dbReference>
<gene>
    <name evidence="6" type="ORF">Airi01_072990</name>
</gene>
<dbReference type="GO" id="GO:0051536">
    <property type="term" value="F:iron-sulfur cluster binding"/>
    <property type="evidence" value="ECO:0007669"/>
    <property type="project" value="UniProtKB-KW"/>
</dbReference>
<dbReference type="InterPro" id="IPR009010">
    <property type="entry name" value="Asp_de-COase-like_dom_sf"/>
</dbReference>
<protein>
    <submittedName>
        <fullName evidence="6">Molybdopterin oxidoreductase</fullName>
    </submittedName>
</protein>
<comment type="similarity">
    <text evidence="1">Belongs to the prokaryotic molybdopterin-containing oxidoreductase family.</text>
</comment>
<dbReference type="InterPro" id="IPR006657">
    <property type="entry name" value="MoPterin_dinucl-bd_dom"/>
</dbReference>
<dbReference type="SUPFAM" id="SSF53706">
    <property type="entry name" value="Formate dehydrogenase/DMSO reductase, domains 1-3"/>
    <property type="match status" value="1"/>
</dbReference>
<dbReference type="Gene3D" id="3.40.228.10">
    <property type="entry name" value="Dimethylsulfoxide Reductase, domain 2"/>
    <property type="match status" value="1"/>
</dbReference>
<evidence type="ECO:0000256" key="1">
    <source>
        <dbReference type="ARBA" id="ARBA00010312"/>
    </source>
</evidence>
<dbReference type="Proteomes" id="UP001165135">
    <property type="component" value="Unassembled WGS sequence"/>
</dbReference>
<keyword evidence="3" id="KW-0408">Iron</keyword>